<proteinExistence type="predicted"/>
<dbReference type="PANTHER" id="PTHR28242">
    <property type="entry name" value="PHOSPHORELAY INTERMEDIATE PROTEIN YPD1"/>
    <property type="match status" value="1"/>
</dbReference>
<dbReference type="GO" id="GO:0005829">
    <property type="term" value="C:cytosol"/>
    <property type="evidence" value="ECO:0007669"/>
    <property type="project" value="UniProtKB-SubCell"/>
</dbReference>
<comment type="caution">
    <text evidence="3">The sequence shown here is derived from an EMBL/GenBank/DDBJ whole genome shotgun (WGS) entry which is preliminary data.</text>
</comment>
<dbReference type="PANTHER" id="PTHR28242:SF7">
    <property type="entry name" value="HISTIDINE-CONTAINING PHOSPHOTRANSFER PROTEIN"/>
    <property type="match status" value="1"/>
</dbReference>
<dbReference type="GO" id="GO:0005634">
    <property type="term" value="C:nucleus"/>
    <property type="evidence" value="ECO:0007669"/>
    <property type="project" value="UniProtKB-SubCell"/>
</dbReference>
<dbReference type="EMBL" id="VOIH02000002">
    <property type="protein sequence ID" value="KAF3455287.1"/>
    <property type="molecule type" value="Genomic_DNA"/>
</dbReference>
<dbReference type="AlphaFoldDB" id="A0A8K0MQY0"/>
<name>A0A8K0MQY0_9ROSA</name>
<dbReference type="GO" id="GO:0009927">
    <property type="term" value="F:histidine phosphotransfer kinase activity"/>
    <property type="evidence" value="ECO:0007669"/>
    <property type="project" value="UniProtKB-UniRule"/>
</dbReference>
<comment type="subcellular location">
    <subcellularLocation>
        <location evidence="2">Cytoplasm</location>
        <location evidence="2">Cytosol</location>
    </subcellularLocation>
    <subcellularLocation>
        <location evidence="2">Nucleus</location>
    </subcellularLocation>
</comment>
<protein>
    <recommendedName>
        <fullName evidence="2">Histidine-containing phosphotransfer protein</fullName>
    </recommendedName>
</protein>
<dbReference type="GO" id="GO:0009736">
    <property type="term" value="P:cytokinin-activated signaling pathway"/>
    <property type="evidence" value="ECO:0007669"/>
    <property type="project" value="UniProtKB-KW"/>
</dbReference>
<dbReference type="InterPro" id="IPR036641">
    <property type="entry name" value="HPT_dom_sf"/>
</dbReference>
<accession>A0A8K0MQY0</accession>
<dbReference type="Gene3D" id="1.20.120.160">
    <property type="entry name" value="HPT domain"/>
    <property type="match status" value="1"/>
</dbReference>
<evidence type="ECO:0000256" key="1">
    <source>
        <dbReference type="ARBA" id="ARBA00023012"/>
    </source>
</evidence>
<evidence type="ECO:0000256" key="2">
    <source>
        <dbReference type="RuleBase" id="RU369004"/>
    </source>
</evidence>
<evidence type="ECO:0000313" key="4">
    <source>
        <dbReference type="Proteomes" id="UP000796880"/>
    </source>
</evidence>
<organism evidence="3 4">
    <name type="scientific">Rhamnella rubrinervis</name>
    <dbReference type="NCBI Taxonomy" id="2594499"/>
    <lineage>
        <taxon>Eukaryota</taxon>
        <taxon>Viridiplantae</taxon>
        <taxon>Streptophyta</taxon>
        <taxon>Embryophyta</taxon>
        <taxon>Tracheophyta</taxon>
        <taxon>Spermatophyta</taxon>
        <taxon>Magnoliopsida</taxon>
        <taxon>eudicotyledons</taxon>
        <taxon>Gunneridae</taxon>
        <taxon>Pentapetalae</taxon>
        <taxon>rosids</taxon>
        <taxon>fabids</taxon>
        <taxon>Rosales</taxon>
        <taxon>Rhamnaceae</taxon>
        <taxon>rhamnoid group</taxon>
        <taxon>Rhamneae</taxon>
        <taxon>Rhamnella</taxon>
    </lineage>
</organism>
<dbReference type="OrthoDB" id="1182517at2759"/>
<keyword evidence="2" id="KW-0932">Cytokinin signaling pathway</keyword>
<reference evidence="3" key="1">
    <citation type="submission" date="2020-03" db="EMBL/GenBank/DDBJ databases">
        <title>A high-quality chromosome-level genome assembly of a woody plant with both climbing and erect habits, Rhamnella rubrinervis.</title>
        <authorList>
            <person name="Lu Z."/>
            <person name="Yang Y."/>
            <person name="Zhu X."/>
            <person name="Sun Y."/>
        </authorList>
    </citation>
    <scope>NUCLEOTIDE SEQUENCE</scope>
    <source>
        <strain evidence="3">BYM</strain>
        <tissue evidence="3">Leaf</tissue>
    </source>
</reference>
<comment type="domain">
    <text evidence="2">Histidine-containing phosphotransfer domain (HPt) contains an active histidine that mediates the phosphotransfer.</text>
</comment>
<keyword evidence="1 2" id="KW-0902">Two-component regulatory system</keyword>
<evidence type="ECO:0000313" key="3">
    <source>
        <dbReference type="EMBL" id="KAF3455287.1"/>
    </source>
</evidence>
<dbReference type="InterPro" id="IPR045871">
    <property type="entry name" value="AHP1-5/YPD1"/>
</dbReference>
<dbReference type="Proteomes" id="UP000796880">
    <property type="component" value="Unassembled WGS sequence"/>
</dbReference>
<dbReference type="GO" id="GO:0043424">
    <property type="term" value="F:protein histidine kinase binding"/>
    <property type="evidence" value="ECO:0007669"/>
    <property type="project" value="UniProtKB-UniRule"/>
</dbReference>
<sequence length="231" mass="26616">MGTGSPCSVQRNLWEPYKLLLFHAEAGWGPLDMFGGLLQGYVQSLFDEGVVNNQFSQIQTLKSMEQPDIVVQLIDTYFVDVEIILSELTSYSDFPNVDFSKLALLADKVKEKSSCIGAEHVRLACDELIQASDQMHKQKYEFSLQLASANLKSLFDEISEEEKSPTRLACSDEDYRKILYDVVLLLSHCHLQSFFRALSFTKNEFTRTRKKLEAYARMEHKIIRLESRQRR</sequence>
<dbReference type="SUPFAM" id="SSF47226">
    <property type="entry name" value="Histidine-containing phosphotransfer domain, HPT domain"/>
    <property type="match status" value="1"/>
</dbReference>
<keyword evidence="4" id="KW-1185">Reference proteome</keyword>
<comment type="function">
    <text evidence="2">Functions as a two-component phosphorelay mediators between cytokinin sensor histidine kinases and response regulators (B-type ARRs). Plays an important role in propagating cytokinin signal transduction.</text>
</comment>
<gene>
    <name evidence="3" type="ORF">FNV43_RR05735</name>
</gene>
<dbReference type="GO" id="GO:0000160">
    <property type="term" value="P:phosphorelay signal transduction system"/>
    <property type="evidence" value="ECO:0007669"/>
    <property type="project" value="UniProtKB-UniRule"/>
</dbReference>